<reference evidence="2 3" key="1">
    <citation type="submission" date="2016-12" db="EMBL/GenBank/DDBJ databases">
        <title>The draft genome sequence of Actinophytocola sp. 11-183.</title>
        <authorList>
            <person name="Wang W."/>
            <person name="Yuan L."/>
        </authorList>
    </citation>
    <scope>NUCLEOTIDE SEQUENCE [LARGE SCALE GENOMIC DNA]</scope>
    <source>
        <strain evidence="2 3">11-183</strain>
    </source>
</reference>
<organism evidence="2 3">
    <name type="scientific">Actinophytocola xanthii</name>
    <dbReference type="NCBI Taxonomy" id="1912961"/>
    <lineage>
        <taxon>Bacteria</taxon>
        <taxon>Bacillati</taxon>
        <taxon>Actinomycetota</taxon>
        <taxon>Actinomycetes</taxon>
        <taxon>Pseudonocardiales</taxon>
        <taxon>Pseudonocardiaceae</taxon>
    </lineage>
</organism>
<comment type="caution">
    <text evidence="2">The sequence shown here is derived from an EMBL/GenBank/DDBJ whole genome shotgun (WGS) entry which is preliminary data.</text>
</comment>
<gene>
    <name evidence="2" type="ORF">BU204_07465</name>
</gene>
<protein>
    <submittedName>
        <fullName evidence="2">Uncharacterized protein</fullName>
    </submittedName>
</protein>
<dbReference type="Proteomes" id="UP000185596">
    <property type="component" value="Unassembled WGS sequence"/>
</dbReference>
<accession>A0A1Q8CVK6</accession>
<evidence type="ECO:0000256" key="1">
    <source>
        <dbReference type="SAM" id="Phobius"/>
    </source>
</evidence>
<dbReference type="STRING" id="1912961.BU204_07465"/>
<dbReference type="EMBL" id="MSIE01000008">
    <property type="protein sequence ID" value="OLF18364.1"/>
    <property type="molecule type" value="Genomic_DNA"/>
</dbReference>
<name>A0A1Q8CVK6_9PSEU</name>
<sequence length="275" mass="28323">MNDDEAADALRVIADAPGPPATTSVDQVIRLGRRRVRARRAGAVAGLAAGVVAVVAGIAMGSSLLTAPDGQDTGASRAAPPPLVLSGWKKLAAATEQCDFTATAPPGVELALPPREDVEATLDDAVATATGGSYESLAGTWPEVNKHTGEVGGRLTGRVSTEAGPVVLELFVSTFRGSPIEAVNAQLASVRCLPHYQTVLEDGTVMLIDAPWDGKNIAAHLMVFVPGGRLLLVQTLSGISTPSEETGERVTIDNAADLSFPQLVEIGYELGQAGL</sequence>
<evidence type="ECO:0000313" key="3">
    <source>
        <dbReference type="Proteomes" id="UP000185596"/>
    </source>
</evidence>
<keyword evidence="1" id="KW-1133">Transmembrane helix</keyword>
<evidence type="ECO:0000313" key="2">
    <source>
        <dbReference type="EMBL" id="OLF18364.1"/>
    </source>
</evidence>
<dbReference type="RefSeq" id="WP_075124799.1">
    <property type="nucleotide sequence ID" value="NZ_MSIE01000008.1"/>
</dbReference>
<keyword evidence="1" id="KW-0812">Transmembrane</keyword>
<feature type="transmembrane region" description="Helical" evidence="1">
    <location>
        <begin position="43"/>
        <end position="65"/>
    </location>
</feature>
<proteinExistence type="predicted"/>
<dbReference type="AlphaFoldDB" id="A0A1Q8CVK6"/>
<keyword evidence="1" id="KW-0472">Membrane</keyword>
<keyword evidence="3" id="KW-1185">Reference proteome</keyword>